<name>A0A0B2RSN9_GLYSO</name>
<feature type="region of interest" description="Disordered" evidence="1">
    <location>
        <begin position="75"/>
        <end position="103"/>
    </location>
</feature>
<evidence type="ECO:0000313" key="2">
    <source>
        <dbReference type="EMBL" id="KHN37446.1"/>
    </source>
</evidence>
<evidence type="ECO:0000256" key="1">
    <source>
        <dbReference type="SAM" id="MobiDB-lite"/>
    </source>
</evidence>
<reference evidence="2" key="1">
    <citation type="submission" date="2014-07" db="EMBL/GenBank/DDBJ databases">
        <title>Identification of a novel salt tolerance gene in wild soybean by whole-genome sequencing.</title>
        <authorList>
            <person name="Lam H.-M."/>
            <person name="Qi X."/>
            <person name="Li M.-W."/>
            <person name="Liu X."/>
            <person name="Xie M."/>
            <person name="Ni M."/>
            <person name="Xu X."/>
        </authorList>
    </citation>
    <scope>NUCLEOTIDE SEQUENCE [LARGE SCALE GENOMIC DNA]</scope>
    <source>
        <tissue evidence="2">Root</tissue>
    </source>
</reference>
<accession>A0A0B2RSN9</accession>
<sequence length="156" mass="17982">MSMLDENEVVGDDMVEIPHTKKDIWSQNVESHFITLMEEEVKKDDEWKKLCEFKKKSCLHYDELSIIFGDTAAFGANQHPSTKSPSTNDDDDGVEHSSQPKKKALEDCHVNIIRSLVNDSDEEIENVMQLYIMFEYTNLLNPKPQPQRTSILKGHE</sequence>
<organism evidence="2">
    <name type="scientific">Glycine soja</name>
    <name type="common">Wild soybean</name>
    <dbReference type="NCBI Taxonomy" id="3848"/>
    <lineage>
        <taxon>Eukaryota</taxon>
        <taxon>Viridiplantae</taxon>
        <taxon>Streptophyta</taxon>
        <taxon>Embryophyta</taxon>
        <taxon>Tracheophyta</taxon>
        <taxon>Spermatophyta</taxon>
        <taxon>Magnoliopsida</taxon>
        <taxon>eudicotyledons</taxon>
        <taxon>Gunneridae</taxon>
        <taxon>Pentapetalae</taxon>
        <taxon>rosids</taxon>
        <taxon>fabids</taxon>
        <taxon>Fabales</taxon>
        <taxon>Fabaceae</taxon>
        <taxon>Papilionoideae</taxon>
        <taxon>50 kb inversion clade</taxon>
        <taxon>NPAAA clade</taxon>
        <taxon>indigoferoid/millettioid clade</taxon>
        <taxon>Phaseoleae</taxon>
        <taxon>Glycine</taxon>
        <taxon>Glycine subgen. Soja</taxon>
    </lineage>
</organism>
<feature type="compositionally biased region" description="Polar residues" evidence="1">
    <location>
        <begin position="78"/>
        <end position="87"/>
    </location>
</feature>
<proteinExistence type="predicted"/>
<gene>
    <name evidence="2" type="ORF">glysoja_047971</name>
</gene>
<dbReference type="EMBL" id="KN647019">
    <property type="protein sequence ID" value="KHN37446.1"/>
    <property type="molecule type" value="Genomic_DNA"/>
</dbReference>
<dbReference type="AlphaFoldDB" id="A0A0B2RSN9"/>
<protein>
    <submittedName>
        <fullName evidence="2">Uncharacterized protein</fullName>
    </submittedName>
</protein>
<dbReference type="Proteomes" id="UP000053555">
    <property type="component" value="Unassembled WGS sequence"/>
</dbReference>